<evidence type="ECO:0000256" key="1">
    <source>
        <dbReference type="SAM" id="MobiDB-lite"/>
    </source>
</evidence>
<protein>
    <submittedName>
        <fullName evidence="2">Uncharacterized protein</fullName>
    </submittedName>
</protein>
<dbReference type="AlphaFoldDB" id="A0A4C1SYW8"/>
<dbReference type="EMBL" id="BGZK01000024">
    <property type="protein sequence ID" value="GBP07094.1"/>
    <property type="molecule type" value="Genomic_DNA"/>
</dbReference>
<comment type="caution">
    <text evidence="2">The sequence shown here is derived from an EMBL/GenBank/DDBJ whole genome shotgun (WGS) entry which is preliminary data.</text>
</comment>
<organism evidence="2 3">
    <name type="scientific">Eumeta variegata</name>
    <name type="common">Bagworm moth</name>
    <name type="synonym">Eumeta japonica</name>
    <dbReference type="NCBI Taxonomy" id="151549"/>
    <lineage>
        <taxon>Eukaryota</taxon>
        <taxon>Metazoa</taxon>
        <taxon>Ecdysozoa</taxon>
        <taxon>Arthropoda</taxon>
        <taxon>Hexapoda</taxon>
        <taxon>Insecta</taxon>
        <taxon>Pterygota</taxon>
        <taxon>Neoptera</taxon>
        <taxon>Endopterygota</taxon>
        <taxon>Lepidoptera</taxon>
        <taxon>Glossata</taxon>
        <taxon>Ditrysia</taxon>
        <taxon>Tineoidea</taxon>
        <taxon>Psychidae</taxon>
        <taxon>Oiketicinae</taxon>
        <taxon>Eumeta</taxon>
    </lineage>
</organism>
<gene>
    <name evidence="2" type="ORF">EVAR_4500_1</name>
</gene>
<evidence type="ECO:0000313" key="2">
    <source>
        <dbReference type="EMBL" id="GBP07094.1"/>
    </source>
</evidence>
<feature type="region of interest" description="Disordered" evidence="1">
    <location>
        <begin position="121"/>
        <end position="147"/>
    </location>
</feature>
<proteinExistence type="predicted"/>
<evidence type="ECO:0000313" key="3">
    <source>
        <dbReference type="Proteomes" id="UP000299102"/>
    </source>
</evidence>
<dbReference type="Proteomes" id="UP000299102">
    <property type="component" value="Unassembled WGS sequence"/>
</dbReference>
<sequence>MSAVAIIRPSLKQKRIPGGGCNRSWPSNNPLFRLTPLNCIIQRVGEHRSMYNLPRRVRDAACSRNPSAFSSQVTIKGFGAWSNCSVRRMGGPALTGHLLARQRVRAYGPIHLVKRTNAGQGGAKIHYGQSVRPDARGVSDSRGLKTP</sequence>
<feature type="compositionally biased region" description="Basic and acidic residues" evidence="1">
    <location>
        <begin position="133"/>
        <end position="147"/>
    </location>
</feature>
<keyword evidence="3" id="KW-1185">Reference proteome</keyword>
<name>A0A4C1SYW8_EUMVA</name>
<accession>A0A4C1SYW8</accession>
<reference evidence="2 3" key="1">
    <citation type="journal article" date="2019" name="Commun. Biol.">
        <title>The bagworm genome reveals a unique fibroin gene that provides high tensile strength.</title>
        <authorList>
            <person name="Kono N."/>
            <person name="Nakamura H."/>
            <person name="Ohtoshi R."/>
            <person name="Tomita M."/>
            <person name="Numata K."/>
            <person name="Arakawa K."/>
        </authorList>
    </citation>
    <scope>NUCLEOTIDE SEQUENCE [LARGE SCALE GENOMIC DNA]</scope>
</reference>